<dbReference type="RefSeq" id="WP_105957948.1">
    <property type="nucleotide sequence ID" value="NZ_PVNS01000002.1"/>
</dbReference>
<name>A0A2P6MKV2_ALKUR</name>
<dbReference type="InterPro" id="IPR036568">
    <property type="entry name" value="GGCT-like_sf"/>
</dbReference>
<dbReference type="Pfam" id="PF06094">
    <property type="entry name" value="GGACT"/>
    <property type="match status" value="1"/>
</dbReference>
<dbReference type="AlphaFoldDB" id="A0A2P6MKV2"/>
<dbReference type="EMBL" id="PVNS01000002">
    <property type="protein sequence ID" value="PRO66912.1"/>
    <property type="molecule type" value="Genomic_DNA"/>
</dbReference>
<dbReference type="GO" id="GO:0016740">
    <property type="term" value="F:transferase activity"/>
    <property type="evidence" value="ECO:0007669"/>
    <property type="project" value="UniProtKB-KW"/>
</dbReference>
<proteinExistence type="predicted"/>
<evidence type="ECO:0000256" key="1">
    <source>
        <dbReference type="ARBA" id="ARBA00023239"/>
    </source>
</evidence>
<feature type="active site" description="Proton acceptor" evidence="2">
    <location>
        <position position="208"/>
    </location>
</feature>
<feature type="domain" description="Gamma-glutamylcyclotransferase AIG2-like" evidence="3">
    <location>
        <begin position="3"/>
        <end position="119"/>
    </location>
</feature>
<organism evidence="4 5">
    <name type="scientific">Alkalicoccus urumqiensis</name>
    <name type="common">Bacillus urumqiensis</name>
    <dbReference type="NCBI Taxonomy" id="1548213"/>
    <lineage>
        <taxon>Bacteria</taxon>
        <taxon>Bacillati</taxon>
        <taxon>Bacillota</taxon>
        <taxon>Bacilli</taxon>
        <taxon>Bacillales</taxon>
        <taxon>Bacillaceae</taxon>
        <taxon>Alkalicoccus</taxon>
    </lineage>
</organism>
<accession>A0A2P6MKV2</accession>
<keyword evidence="1" id="KW-0456">Lyase</keyword>
<dbReference type="GO" id="GO:0003839">
    <property type="term" value="F:gamma-glutamylcyclotransferase activity"/>
    <property type="evidence" value="ECO:0007669"/>
    <property type="project" value="InterPro"/>
</dbReference>
<evidence type="ECO:0000313" key="5">
    <source>
        <dbReference type="Proteomes" id="UP000243650"/>
    </source>
</evidence>
<comment type="caution">
    <text evidence="4">The sequence shown here is derived from an EMBL/GenBank/DDBJ whole genome shotgun (WGS) entry which is preliminary data.</text>
</comment>
<dbReference type="PANTHER" id="PTHR12935">
    <property type="entry name" value="GAMMA-GLUTAMYLCYCLOTRANSFERASE"/>
    <property type="match status" value="1"/>
</dbReference>
<dbReference type="CDD" id="cd06661">
    <property type="entry name" value="GGCT_like"/>
    <property type="match status" value="2"/>
</dbReference>
<protein>
    <submittedName>
        <fullName evidence="4">Gamma-glutamylcyclotransferase</fullName>
    </submittedName>
</protein>
<dbReference type="Gene3D" id="3.10.490.10">
    <property type="entry name" value="Gamma-glutamyl cyclotransferase-like"/>
    <property type="match status" value="2"/>
</dbReference>
<evidence type="ECO:0000259" key="3">
    <source>
        <dbReference type="Pfam" id="PF06094"/>
    </source>
</evidence>
<dbReference type="SUPFAM" id="SSF110857">
    <property type="entry name" value="Gamma-glutamyl cyclotransferase-like"/>
    <property type="match status" value="2"/>
</dbReference>
<evidence type="ECO:0000256" key="2">
    <source>
        <dbReference type="PIRSR" id="PIRSR617939-1"/>
    </source>
</evidence>
<dbReference type="OrthoDB" id="8538589at2"/>
<gene>
    <name evidence="4" type="ORF">C6I21_03035</name>
</gene>
<evidence type="ECO:0000313" key="4">
    <source>
        <dbReference type="EMBL" id="PRO66912.1"/>
    </source>
</evidence>
<dbReference type="Pfam" id="PF13772">
    <property type="entry name" value="AIG2_2"/>
    <property type="match status" value="1"/>
</dbReference>
<dbReference type="InterPro" id="IPR017939">
    <property type="entry name" value="G-Glutamylcylcotransferase"/>
</dbReference>
<dbReference type="InterPro" id="IPR013024">
    <property type="entry name" value="GGCT-like"/>
</dbReference>
<dbReference type="Proteomes" id="UP000243650">
    <property type="component" value="Unassembled WGS sequence"/>
</dbReference>
<sequence>MLLFVYGTLRKFQTNHSFLDEMSCVSENAWSSGKLCFTSQPYPALLEGSEDVIGELYEITGKVDKLVERLEGYDPDNESSSLYLKRLVPVHTDRGSVFAWTYFYQEDDAVDPVPFQDWSLHRMLDEGVEPLRYFAYGSCMDSKRIERDGCFHEFHKKTRGKVPGWQVEYRFALHDGSRADLVETQTGPAEGVLYSITESARKYLWEREGVTKGWYRPAVIPVLQGKNTVPALTFLVCRKEEESAPPSHYAEEILRGASEVVSAFYYKQLEARLQFLSQ</sequence>
<keyword evidence="4" id="KW-0808">Transferase</keyword>
<dbReference type="PANTHER" id="PTHR12935:SF0">
    <property type="entry name" value="GAMMA-GLUTAMYLCYCLOTRANSFERASE"/>
    <property type="match status" value="1"/>
</dbReference>
<dbReference type="InterPro" id="IPR009288">
    <property type="entry name" value="AIG2-like_dom"/>
</dbReference>
<keyword evidence="5" id="KW-1185">Reference proteome</keyword>
<reference evidence="4 5" key="1">
    <citation type="submission" date="2018-03" db="EMBL/GenBank/DDBJ databases">
        <title>Bacillus urumqiensis sp. nov., a moderately haloalkaliphilic bacterium isolated from a salt lake.</title>
        <authorList>
            <person name="Zhao B."/>
            <person name="Liao Z."/>
        </authorList>
    </citation>
    <scope>NUCLEOTIDE SEQUENCE [LARGE SCALE GENOMIC DNA]</scope>
    <source>
        <strain evidence="4 5">BZ-SZ-XJ18</strain>
    </source>
</reference>